<keyword evidence="2" id="KW-0479">Metal-binding</keyword>
<dbReference type="PANTHER" id="PTHR12589:SF7">
    <property type="entry name" value="6-PYRUVOYL TETRAHYDROBIOPTERIN SYNTHASE"/>
    <property type="match status" value="1"/>
</dbReference>
<evidence type="ECO:0000256" key="2">
    <source>
        <dbReference type="ARBA" id="ARBA00022723"/>
    </source>
</evidence>
<evidence type="ECO:0000256" key="4">
    <source>
        <dbReference type="ARBA" id="ARBA00023239"/>
    </source>
</evidence>
<dbReference type="AlphaFoldDB" id="A0A0F9I8R1"/>
<organism evidence="5">
    <name type="scientific">marine sediment metagenome</name>
    <dbReference type="NCBI Taxonomy" id="412755"/>
    <lineage>
        <taxon>unclassified sequences</taxon>
        <taxon>metagenomes</taxon>
        <taxon>ecological metagenomes</taxon>
    </lineage>
</organism>
<evidence type="ECO:0000256" key="3">
    <source>
        <dbReference type="ARBA" id="ARBA00022833"/>
    </source>
</evidence>
<dbReference type="GO" id="GO:0070497">
    <property type="term" value="F:6-carboxytetrahydropterin synthase activity"/>
    <property type="evidence" value="ECO:0007669"/>
    <property type="project" value="TreeGrafter"/>
</dbReference>
<dbReference type="InterPro" id="IPR007115">
    <property type="entry name" value="6-PTP_synth/QueD"/>
</dbReference>
<dbReference type="Gene3D" id="3.30.479.10">
    <property type="entry name" value="6-pyruvoyl tetrahydropterin synthase/QueD"/>
    <property type="match status" value="1"/>
</dbReference>
<evidence type="ECO:0000256" key="1">
    <source>
        <dbReference type="ARBA" id="ARBA00001947"/>
    </source>
</evidence>
<evidence type="ECO:0000313" key="5">
    <source>
        <dbReference type="EMBL" id="KKM16024.1"/>
    </source>
</evidence>
<keyword evidence="4" id="KW-0456">Lyase</keyword>
<dbReference type="Pfam" id="PF01242">
    <property type="entry name" value="PTPS"/>
    <property type="match status" value="1"/>
</dbReference>
<dbReference type="GO" id="GO:0046872">
    <property type="term" value="F:metal ion binding"/>
    <property type="evidence" value="ECO:0007669"/>
    <property type="project" value="UniProtKB-KW"/>
</dbReference>
<accession>A0A0F9I8R1</accession>
<evidence type="ECO:0008006" key="6">
    <source>
        <dbReference type="Google" id="ProtNLM"/>
    </source>
</evidence>
<comment type="caution">
    <text evidence="5">The sequence shown here is derived from an EMBL/GenBank/DDBJ whole genome shotgun (WGS) entry which is preliminary data.</text>
</comment>
<sequence length="120" mass="13248">MKAELSKTFRFEAAHHLPKVSSRHKCSGPHGHSYRVTVTVAGEVDTELGWVMDFGDIKKVVEPLIEQLDHHNLNEVEGLANPTSEQIAKWLWDRIAPAMGQLAAVAVAESDTAVCTYRGI</sequence>
<dbReference type="InterPro" id="IPR038418">
    <property type="entry name" value="6-PTP_synth/QueD_sf"/>
</dbReference>
<proteinExistence type="predicted"/>
<dbReference type="PIRSF" id="PIRSF006113">
    <property type="entry name" value="PTP_synth"/>
    <property type="match status" value="1"/>
</dbReference>
<dbReference type="SUPFAM" id="SSF55620">
    <property type="entry name" value="Tetrahydrobiopterin biosynthesis enzymes-like"/>
    <property type="match status" value="1"/>
</dbReference>
<protein>
    <recommendedName>
        <fullName evidence="6">6-pyruvoyl tetrahydrobiopterin synthase</fullName>
    </recommendedName>
</protein>
<reference evidence="5" key="1">
    <citation type="journal article" date="2015" name="Nature">
        <title>Complex archaea that bridge the gap between prokaryotes and eukaryotes.</title>
        <authorList>
            <person name="Spang A."/>
            <person name="Saw J.H."/>
            <person name="Jorgensen S.L."/>
            <person name="Zaremba-Niedzwiedzka K."/>
            <person name="Martijn J."/>
            <person name="Lind A.E."/>
            <person name="van Eijk R."/>
            <person name="Schleper C."/>
            <person name="Guy L."/>
            <person name="Ettema T.J."/>
        </authorList>
    </citation>
    <scope>NUCLEOTIDE SEQUENCE</scope>
</reference>
<keyword evidence="3" id="KW-0862">Zinc</keyword>
<name>A0A0F9I8R1_9ZZZZ</name>
<gene>
    <name evidence="5" type="ORF">LCGC14_1690000</name>
</gene>
<dbReference type="PANTHER" id="PTHR12589">
    <property type="entry name" value="PYRUVOYL TETRAHYDROBIOPTERIN SYNTHASE"/>
    <property type="match status" value="1"/>
</dbReference>
<comment type="cofactor">
    <cofactor evidence="1">
        <name>Zn(2+)</name>
        <dbReference type="ChEBI" id="CHEBI:29105"/>
    </cofactor>
</comment>
<dbReference type="NCBIfam" id="TIGR03367">
    <property type="entry name" value="queuosine_QueD"/>
    <property type="match status" value="1"/>
</dbReference>
<dbReference type="EMBL" id="LAZR01014770">
    <property type="protein sequence ID" value="KKM16024.1"/>
    <property type="molecule type" value="Genomic_DNA"/>
</dbReference>